<dbReference type="InterPro" id="IPR038269">
    <property type="entry name" value="SCAN_sf"/>
</dbReference>
<dbReference type="InterPro" id="IPR003309">
    <property type="entry name" value="SCAN_dom"/>
</dbReference>
<dbReference type="SUPFAM" id="SSF47353">
    <property type="entry name" value="Retrovirus capsid dimerization domain-like"/>
    <property type="match status" value="1"/>
</dbReference>
<dbReference type="PANTHER" id="PTHR45935">
    <property type="entry name" value="PROTEIN ZBED8-RELATED"/>
    <property type="match status" value="1"/>
</dbReference>
<dbReference type="GeneID" id="113424446"/>
<accession>A0A6J1VPM4</accession>
<name>A0A6J1VPM4_9SAUR</name>
<dbReference type="InterPro" id="IPR050916">
    <property type="entry name" value="SCAN-C2H2_zinc_finger"/>
</dbReference>
<evidence type="ECO:0000256" key="1">
    <source>
        <dbReference type="ARBA" id="ARBA00023242"/>
    </source>
</evidence>
<reference evidence="5" key="1">
    <citation type="submission" date="2025-08" db="UniProtKB">
        <authorList>
            <consortium name="RefSeq"/>
        </authorList>
    </citation>
    <scope>IDENTIFICATION</scope>
</reference>
<feature type="compositionally biased region" description="Basic and acidic residues" evidence="2">
    <location>
        <begin position="39"/>
        <end position="51"/>
    </location>
</feature>
<keyword evidence="1" id="KW-0539">Nucleus</keyword>
<dbReference type="RefSeq" id="XP_026541929.1">
    <property type="nucleotide sequence ID" value="XM_026686144.1"/>
</dbReference>
<protein>
    <submittedName>
        <fullName evidence="5">Zinc finger protein 165-like isoform X2</fullName>
    </submittedName>
</protein>
<feature type="compositionally biased region" description="Basic residues" evidence="2">
    <location>
        <begin position="368"/>
        <end position="381"/>
    </location>
</feature>
<feature type="region of interest" description="Disordered" evidence="2">
    <location>
        <begin position="336"/>
        <end position="381"/>
    </location>
</feature>
<evidence type="ECO:0000259" key="3">
    <source>
        <dbReference type="PROSITE" id="PS50804"/>
    </source>
</evidence>
<evidence type="ECO:0000313" key="4">
    <source>
        <dbReference type="Proteomes" id="UP000504612"/>
    </source>
</evidence>
<sequence length="381" mass="43434">MADGEVPRTGFSLQLQAALEKWMQPGFKRQDLGRAASKSGEELEGDRKSCRGPEGAEQLVKQEPDLVSQQWEAQWQEFLKMSESQQPWGFVSLVQEEPPPWDDAKAFLASFEQVAEACQWPREEWASHLLPALRGEAERAYCNLGSAEREDYGKVKAAILHRDALGREKLRQHFRRFCYQEAEGPRGAYSRLQELCHQWLKVEHHSKEQILELLILEQFLAILPPEIQSWVRGNSPETCIQAVSLAEDFLQMQAEGHQHQEQEVKGVEALTKWRNTRWRILRPKHHTSCSAGEWKSRQLSSMSRKTFPKAKIDSFGPRNFFPRRWAIAPFLAEEVTGSSASPKRPWLRSTGPPASSPGVSTINQTSLNKKKSTRGKKPTAV</sequence>
<feature type="domain" description="SCAN box" evidence="3">
    <location>
        <begin position="171"/>
        <end position="249"/>
    </location>
</feature>
<dbReference type="AlphaFoldDB" id="A0A6J1VPM4"/>
<feature type="region of interest" description="Disordered" evidence="2">
    <location>
        <begin position="30"/>
        <end position="58"/>
    </location>
</feature>
<dbReference type="SMART" id="SM00431">
    <property type="entry name" value="SCAN"/>
    <property type="match status" value="1"/>
</dbReference>
<dbReference type="Gene3D" id="1.10.4020.10">
    <property type="entry name" value="DNA breaking-rejoining enzymes"/>
    <property type="match status" value="1"/>
</dbReference>
<gene>
    <name evidence="5" type="primary">LOC113424446</name>
</gene>
<organism evidence="4 5">
    <name type="scientific">Notechis scutatus</name>
    <name type="common">mainland tiger snake</name>
    <dbReference type="NCBI Taxonomy" id="8663"/>
    <lineage>
        <taxon>Eukaryota</taxon>
        <taxon>Metazoa</taxon>
        <taxon>Chordata</taxon>
        <taxon>Craniata</taxon>
        <taxon>Vertebrata</taxon>
        <taxon>Euteleostomi</taxon>
        <taxon>Lepidosauria</taxon>
        <taxon>Squamata</taxon>
        <taxon>Bifurcata</taxon>
        <taxon>Unidentata</taxon>
        <taxon>Episquamata</taxon>
        <taxon>Toxicofera</taxon>
        <taxon>Serpentes</taxon>
        <taxon>Colubroidea</taxon>
        <taxon>Elapidae</taxon>
        <taxon>Hydrophiinae</taxon>
        <taxon>Notechis</taxon>
    </lineage>
</organism>
<evidence type="ECO:0000313" key="5">
    <source>
        <dbReference type="RefSeq" id="XP_026541929.1"/>
    </source>
</evidence>
<keyword evidence="4" id="KW-1185">Reference proteome</keyword>
<dbReference type="FunFam" id="1.10.4020.10:FF:000001">
    <property type="entry name" value="zinc finger protein 263 isoform X1"/>
    <property type="match status" value="1"/>
</dbReference>
<proteinExistence type="predicted"/>
<dbReference type="Proteomes" id="UP000504612">
    <property type="component" value="Unplaced"/>
</dbReference>
<dbReference type="CDD" id="cd07936">
    <property type="entry name" value="SCAN"/>
    <property type="match status" value="1"/>
</dbReference>
<dbReference type="PROSITE" id="PS50804">
    <property type="entry name" value="SCAN_BOX"/>
    <property type="match status" value="1"/>
</dbReference>
<dbReference type="PANTHER" id="PTHR45935:SF15">
    <property type="entry name" value="SCAN BOX DOMAIN-CONTAINING PROTEIN"/>
    <property type="match status" value="1"/>
</dbReference>
<feature type="compositionally biased region" description="Polar residues" evidence="2">
    <location>
        <begin position="357"/>
        <end position="367"/>
    </location>
</feature>
<evidence type="ECO:0000256" key="2">
    <source>
        <dbReference type="SAM" id="MobiDB-lite"/>
    </source>
</evidence>
<dbReference type="Pfam" id="PF02023">
    <property type="entry name" value="SCAN"/>
    <property type="match status" value="1"/>
</dbReference>